<evidence type="ECO:0000256" key="3">
    <source>
        <dbReference type="ARBA" id="ARBA00022741"/>
    </source>
</evidence>
<dbReference type="GO" id="GO:0005524">
    <property type="term" value="F:ATP binding"/>
    <property type="evidence" value="ECO:0007669"/>
    <property type="project" value="UniProtKB-KW"/>
</dbReference>
<dbReference type="InterPro" id="IPR010737">
    <property type="entry name" value="4-carb_acid_sugar_kinase_N"/>
</dbReference>
<dbReference type="Gene3D" id="3.40.980.20">
    <property type="entry name" value="Four-carbon acid sugar kinase, nucleotide binding domain"/>
    <property type="match status" value="1"/>
</dbReference>
<dbReference type="InterPro" id="IPR037051">
    <property type="entry name" value="4-carb_acid_sugar_kinase_N_sf"/>
</dbReference>
<keyword evidence="3" id="KW-0547">Nucleotide-binding</keyword>
<keyword evidence="2" id="KW-0808">Transferase</keyword>
<keyword evidence="5" id="KW-0067">ATP-binding</keyword>
<proteinExistence type="inferred from homology"/>
<evidence type="ECO:0000256" key="6">
    <source>
        <dbReference type="ARBA" id="ARBA00023277"/>
    </source>
</evidence>
<gene>
    <name evidence="9" type="ORF">SDC9_67895</name>
</gene>
<evidence type="ECO:0000256" key="1">
    <source>
        <dbReference type="ARBA" id="ARBA00005715"/>
    </source>
</evidence>
<sequence length="476" mass="50608">MPISLDQLLAGYPPSVETSAARVRKALASARRVFIVLDDDPTGTQSVADLPVLTDWSPEALEWALTQGRPAVYVMTNSRSLDPDDAARRNREVAAAAFEASDRTGIRVDFVSRSDSTLRGHFPLEPRVLAECIAEHENRRVDGIVIVPAFGDAGRITVGGVHYAGSVADGFTPVGESEFAGDATFGYRNSRLAEWVEEKSGGELPASSVIEISLAELRTDLGAVAARLRSAGSEQPIVSDIVDENDLRRLSLAVQQAEDAGSRFIYRVGPPFVRARIGQEVHPPLDHDDLVAIRQGGLAENSVGGLVVVGSHVQQTTRQLEALRAIDKPTEVEIDVPVVLTAGRDGHLDAIVDQVLAELPRGNVVVRTSRTRVTGSDAADSLAIARAVSDAVVEVVQRVLASYPPRFVIAKGGITSSDVAARGLGMTRAFVRGPMLPGIVSLWEPVAGPACGIPYIVFAGNVGDENSLAEVVDKLS</sequence>
<accession>A0A644Y0L9</accession>
<comment type="caution">
    <text evidence="9">The sequence shown here is derived from an EMBL/GenBank/DDBJ whole genome shotgun (WGS) entry which is preliminary data.</text>
</comment>
<dbReference type="InterPro" id="IPR042213">
    <property type="entry name" value="NBD_C_sf"/>
</dbReference>
<dbReference type="SUPFAM" id="SSF142764">
    <property type="entry name" value="YgbK-like"/>
    <property type="match status" value="1"/>
</dbReference>
<name>A0A644Y0L9_9ZZZZ</name>
<dbReference type="Gene3D" id="3.40.50.10840">
    <property type="entry name" value="Putative sugar-binding, N-terminal domain"/>
    <property type="match status" value="1"/>
</dbReference>
<evidence type="ECO:0000259" key="7">
    <source>
        <dbReference type="Pfam" id="PF07005"/>
    </source>
</evidence>
<dbReference type="AlphaFoldDB" id="A0A644Y0L9"/>
<organism evidence="9">
    <name type="scientific">bioreactor metagenome</name>
    <dbReference type="NCBI Taxonomy" id="1076179"/>
    <lineage>
        <taxon>unclassified sequences</taxon>
        <taxon>metagenomes</taxon>
        <taxon>ecological metagenomes</taxon>
    </lineage>
</organism>
<dbReference type="Pfam" id="PF17042">
    <property type="entry name" value="NBD_C"/>
    <property type="match status" value="1"/>
</dbReference>
<keyword evidence="4" id="KW-0418">Kinase</keyword>
<dbReference type="InterPro" id="IPR031475">
    <property type="entry name" value="NBD_C"/>
</dbReference>
<feature type="domain" description="Four-carbon acid sugar kinase nucleotide binding" evidence="8">
    <location>
        <begin position="306"/>
        <end position="468"/>
    </location>
</feature>
<comment type="similarity">
    <text evidence="1">Belongs to the four-carbon acid sugar kinase family.</text>
</comment>
<evidence type="ECO:0000256" key="4">
    <source>
        <dbReference type="ARBA" id="ARBA00022777"/>
    </source>
</evidence>
<protein>
    <submittedName>
        <fullName evidence="9">Uncharacterized protein</fullName>
    </submittedName>
</protein>
<evidence type="ECO:0000259" key="8">
    <source>
        <dbReference type="Pfam" id="PF17042"/>
    </source>
</evidence>
<evidence type="ECO:0000313" key="9">
    <source>
        <dbReference type="EMBL" id="MPM21451.1"/>
    </source>
</evidence>
<dbReference type="GO" id="GO:0016301">
    <property type="term" value="F:kinase activity"/>
    <property type="evidence" value="ECO:0007669"/>
    <property type="project" value="UniProtKB-KW"/>
</dbReference>
<evidence type="ECO:0000256" key="2">
    <source>
        <dbReference type="ARBA" id="ARBA00022679"/>
    </source>
</evidence>
<feature type="domain" description="Four-carbon acid sugar kinase N-terminal" evidence="7">
    <location>
        <begin position="35"/>
        <end position="275"/>
    </location>
</feature>
<reference evidence="9" key="1">
    <citation type="submission" date="2019-08" db="EMBL/GenBank/DDBJ databases">
        <authorList>
            <person name="Kucharzyk K."/>
            <person name="Murdoch R.W."/>
            <person name="Higgins S."/>
            <person name="Loffler F."/>
        </authorList>
    </citation>
    <scope>NUCLEOTIDE SEQUENCE</scope>
</reference>
<dbReference type="EMBL" id="VSSQ01003592">
    <property type="protein sequence ID" value="MPM21451.1"/>
    <property type="molecule type" value="Genomic_DNA"/>
</dbReference>
<evidence type="ECO:0000256" key="5">
    <source>
        <dbReference type="ARBA" id="ARBA00022840"/>
    </source>
</evidence>
<keyword evidence="6" id="KW-0119">Carbohydrate metabolism</keyword>
<dbReference type="Pfam" id="PF07005">
    <property type="entry name" value="SBD_N"/>
    <property type="match status" value="1"/>
</dbReference>